<dbReference type="InterPro" id="IPR050167">
    <property type="entry name" value="Ser_Thr_protein_kinase"/>
</dbReference>
<evidence type="ECO:0000259" key="1">
    <source>
        <dbReference type="PROSITE" id="PS50011"/>
    </source>
</evidence>
<keyword evidence="3" id="KW-1185">Reference proteome</keyword>
<dbReference type="Gene3D" id="1.10.510.10">
    <property type="entry name" value="Transferase(Phosphotransferase) domain 1"/>
    <property type="match status" value="2"/>
</dbReference>
<dbReference type="Gene3D" id="1.20.930.20">
    <property type="entry name" value="Adaptor protein Cbl, N-terminal domain"/>
    <property type="match status" value="1"/>
</dbReference>
<dbReference type="CDD" id="cd21037">
    <property type="entry name" value="MLKL_NTD"/>
    <property type="match status" value="1"/>
</dbReference>
<dbReference type="Pfam" id="PF07714">
    <property type="entry name" value="PK_Tyr_Ser-Thr"/>
    <property type="match status" value="2"/>
</dbReference>
<organism evidence="2 3">
    <name type="scientific">Gigaspora margarita</name>
    <dbReference type="NCBI Taxonomy" id="4874"/>
    <lineage>
        <taxon>Eukaryota</taxon>
        <taxon>Fungi</taxon>
        <taxon>Fungi incertae sedis</taxon>
        <taxon>Mucoromycota</taxon>
        <taxon>Glomeromycotina</taxon>
        <taxon>Glomeromycetes</taxon>
        <taxon>Diversisporales</taxon>
        <taxon>Gigasporaceae</taxon>
        <taxon>Gigaspora</taxon>
    </lineage>
</organism>
<dbReference type="InterPro" id="IPR036537">
    <property type="entry name" value="Adaptor_Cbl_N_dom_sf"/>
</dbReference>
<dbReference type="Proteomes" id="UP000789901">
    <property type="component" value="Unassembled WGS sequence"/>
</dbReference>
<dbReference type="InterPro" id="IPR006597">
    <property type="entry name" value="Sel1-like"/>
</dbReference>
<dbReference type="PROSITE" id="PS50011">
    <property type="entry name" value="PROTEIN_KINASE_DOM"/>
    <property type="match status" value="2"/>
</dbReference>
<dbReference type="Gene3D" id="1.25.40.10">
    <property type="entry name" value="Tetratricopeptide repeat domain"/>
    <property type="match status" value="1"/>
</dbReference>
<comment type="caution">
    <text evidence="2">The sequence shown here is derived from an EMBL/GenBank/DDBJ whole genome shotgun (WGS) entry which is preliminary data.</text>
</comment>
<accession>A0ABN7UJK3</accession>
<protein>
    <submittedName>
        <fullName evidence="2">19949_t:CDS:1</fullName>
    </submittedName>
</protein>
<dbReference type="InterPro" id="IPR001245">
    <property type="entry name" value="Ser-Thr/Tyr_kinase_cat_dom"/>
</dbReference>
<dbReference type="InterPro" id="IPR011990">
    <property type="entry name" value="TPR-like_helical_dom_sf"/>
</dbReference>
<sequence>MLSFIDWLEQSVENNDVEVIKFDSLNFDDARKHKKGQGNLTNYLKKTELTWDQRIELASQLISGLEFLHNQQIIHLNLNPKNVLFHNDTLKLTNFGGLTIFKTDDLENIPYVEPQALTLEKGFIKTSCGKDDKNIFGAKSNIYSLGVLLWQISSSLQPFLNLTPIKMIEFISNGEREEPVDGTPIKYCKLYQNCWQDSADKRPDCSMALKMLKNVDVKDVISPELDEDIDYKDIDDYIFKSKRFRSAPSLYGGSTAVETWINNDNSSNIVTFSQDSQDHVNKFLLQQWNLHKGLKVNGNTFIHGEEILTENGTIISQEVKQHAQIYTNIPNNPFNILKNESVSAQILEEIDICLHIRLLNIEYKNFEISDKFSRAIEYVLKNREEISIRMALQKIFEKYGDYIPTKVVIGGALRIKSAYPKDRMSFIQDIENLKANLYWANDQIFSGKSNIFDKIPFDNIFTVEDMDNNQRIISGQELVDWMEEFYEHKKGYVIAFKEIIPVYTLLKNDLQQEIIKVCGRFQNINIEHMIVPYITNSPIPENLNIWTKNTPIIYLSHWISNLYLHYGLIIQQNNTRHGLEVAIDYLEIPEICLLDKSYMYLQQPLNKREAFIQANRIKIDNINVAEIPFLAVSLTNSDHPIFDIQQKSNEVHCFIASEKIKLTFSINKLKPSEKFLNAVDKALNSSYPFRNLKNVFDKFGYFCSRSIILGRTFSKIYEYDNDDPLETDEYIFNTDQVESEMIEEKLVKWNKNAKKLDTSFFLDFNGDIVGSNEIYFRLTNLEEKQHWKTVTQDLIPLYKILPKDKQNEIESIVSDSYHIVMTGNTEITHKDQIYVNIQFENPLQDNDYEMFGCLIINDKNASDVMIRFSLANQYGCRAIIHKPDNKSIPSDAQIFWIVLSKGHGYFSQHSRDIKIAYGKKILTSQLPIDIEIPLPTWLGLWLNSCFLITSFDSKDLNKNQIIQSKLKEFSETCIRVEVFQYNLNEIQCVMTDITMKWCIIDTHNADEKNHIIVDVGGAETFSLSFLDALKSNVNFDVHNAVKENNGNNLQEEYNGKVGEPTEVSGQTLGAIQTVGDAITPFVPLFNMVTNLLDQMLQIYENAKCNTKICVALLDRVEIAQTAVKLLQRKYQANETNFRNQNYYHALVRFVNVLENIRKFAKEITQLTYFQKFINANAVKDSFEKNIKEFEEVCSDLNFTMAMYNAEQREMEAKNVAKDLRILKKSMNDMKDESNAEIRLAISEVNTLKTSANILGSQIADAQNRGGEILMDKSGPLIEEYKVPQVDPNELQDPYVSDDNVRGTNNTIRKKIYRGIEVACKKGCLIKFSDGPTKSFDEAMNKKQQLELAALYKLSVCPFIINFYGVSNVDNSEAMIYDWATYNNLREVYLKYDIRMAYKIAVTDRFEPKISNFELSRAITGISEEIKILADIIRWLAPEKMRKSPKGSMQRYNHKCEMYSFGMMLWELCHQRFPYKDMDIGEIQEHVLSKKREVLEHTLIPSPIQKELYKLIKRAWEDEPSARPSDIEMQQKLKDLFQEHVFCKGISPHITPKKVYSDVPKFDLSRNFQDKVYVSTDPIKQFEAPDDCDDDELCLDNFTIPMIQPLIPFEDGIKAHKAKDYKKAWECFKGHAKLGNDMAKYWQGFYLLNGTGVEKDHTEALRLFKETADAGVPEAQLRYAFALLENKNNLDIPEILEYMTMAADSENSTALFNMGDIYWNGKLGVSIDKAKAESYIKLAALKNQPKAIKFLEKIKAEKAKK</sequence>
<proteinExistence type="predicted"/>
<evidence type="ECO:0000313" key="3">
    <source>
        <dbReference type="Proteomes" id="UP000789901"/>
    </source>
</evidence>
<dbReference type="Pfam" id="PF08238">
    <property type="entry name" value="Sel1"/>
    <property type="match status" value="2"/>
</dbReference>
<dbReference type="InterPro" id="IPR011009">
    <property type="entry name" value="Kinase-like_dom_sf"/>
</dbReference>
<dbReference type="InterPro" id="IPR000719">
    <property type="entry name" value="Prot_kinase_dom"/>
</dbReference>
<evidence type="ECO:0000313" key="2">
    <source>
        <dbReference type="EMBL" id="CAG8593800.1"/>
    </source>
</evidence>
<dbReference type="SUPFAM" id="SSF81901">
    <property type="entry name" value="HCP-like"/>
    <property type="match status" value="1"/>
</dbReference>
<feature type="domain" description="Protein kinase" evidence="1">
    <location>
        <begin position="1"/>
        <end position="225"/>
    </location>
</feature>
<dbReference type="SMART" id="SM00671">
    <property type="entry name" value="SEL1"/>
    <property type="match status" value="2"/>
</dbReference>
<name>A0ABN7UJK3_GIGMA</name>
<gene>
    <name evidence="2" type="ORF">GMARGA_LOCUS6538</name>
</gene>
<dbReference type="InterPro" id="IPR059179">
    <property type="entry name" value="MLKL-like_MCAfunc"/>
</dbReference>
<feature type="domain" description="Protein kinase" evidence="1">
    <location>
        <begin position="1223"/>
        <end position="1542"/>
    </location>
</feature>
<dbReference type="SUPFAM" id="SSF56112">
    <property type="entry name" value="Protein kinase-like (PK-like)"/>
    <property type="match status" value="2"/>
</dbReference>
<dbReference type="EMBL" id="CAJVQB010002983">
    <property type="protein sequence ID" value="CAG8593800.1"/>
    <property type="molecule type" value="Genomic_DNA"/>
</dbReference>
<dbReference type="PANTHER" id="PTHR23257">
    <property type="entry name" value="SERINE-THREONINE PROTEIN KINASE"/>
    <property type="match status" value="1"/>
</dbReference>
<reference evidence="2 3" key="1">
    <citation type="submission" date="2021-06" db="EMBL/GenBank/DDBJ databases">
        <authorList>
            <person name="Kallberg Y."/>
            <person name="Tangrot J."/>
            <person name="Rosling A."/>
        </authorList>
    </citation>
    <scope>NUCLEOTIDE SEQUENCE [LARGE SCALE GENOMIC DNA]</scope>
    <source>
        <strain evidence="2 3">120-4 pot B 10/14</strain>
    </source>
</reference>